<evidence type="ECO:0000256" key="1">
    <source>
        <dbReference type="ARBA" id="ARBA00022448"/>
    </source>
</evidence>
<comment type="caution">
    <text evidence="5">The sequence shown here is derived from an EMBL/GenBank/DDBJ whole genome shotgun (WGS) entry which is preliminary data.</text>
</comment>
<evidence type="ECO:0000256" key="2">
    <source>
        <dbReference type="ARBA" id="ARBA00022741"/>
    </source>
</evidence>
<dbReference type="InterPro" id="IPR050093">
    <property type="entry name" value="ABC_SmlMolc_Importer"/>
</dbReference>
<dbReference type="PANTHER" id="PTHR42781:SF4">
    <property type="entry name" value="SPERMIDINE_PUTRESCINE IMPORT ATP-BINDING PROTEIN POTA"/>
    <property type="match status" value="1"/>
</dbReference>
<dbReference type="GO" id="GO:0016887">
    <property type="term" value="F:ATP hydrolysis activity"/>
    <property type="evidence" value="ECO:0007669"/>
    <property type="project" value="InterPro"/>
</dbReference>
<dbReference type="EMBL" id="JAHLFQ010000114">
    <property type="protein sequence ID" value="MBU3804129.1"/>
    <property type="molecule type" value="Genomic_DNA"/>
</dbReference>
<evidence type="ECO:0000256" key="3">
    <source>
        <dbReference type="ARBA" id="ARBA00022840"/>
    </source>
</evidence>
<dbReference type="Pfam" id="PF00005">
    <property type="entry name" value="ABC_tran"/>
    <property type="match status" value="1"/>
</dbReference>
<proteinExistence type="predicted"/>
<dbReference type="GO" id="GO:0005524">
    <property type="term" value="F:ATP binding"/>
    <property type="evidence" value="ECO:0007669"/>
    <property type="project" value="UniProtKB-KW"/>
</dbReference>
<accession>A0A9E2KAR9</accession>
<dbReference type="InterPro" id="IPR027417">
    <property type="entry name" value="P-loop_NTPase"/>
</dbReference>
<keyword evidence="3 5" id="KW-0067">ATP-binding</keyword>
<dbReference type="InterPro" id="IPR003439">
    <property type="entry name" value="ABC_transporter-like_ATP-bd"/>
</dbReference>
<reference evidence="5" key="2">
    <citation type="submission" date="2021-04" db="EMBL/GenBank/DDBJ databases">
        <authorList>
            <person name="Gilroy R."/>
        </authorList>
    </citation>
    <scope>NUCLEOTIDE SEQUENCE</scope>
    <source>
        <strain evidence="5">B5-657</strain>
    </source>
</reference>
<dbReference type="InterPro" id="IPR003593">
    <property type="entry name" value="AAA+_ATPase"/>
</dbReference>
<dbReference type="AlphaFoldDB" id="A0A9E2KAR9"/>
<gene>
    <name evidence="5" type="ORF">H9872_05155</name>
</gene>
<dbReference type="SUPFAM" id="SSF52540">
    <property type="entry name" value="P-loop containing nucleoside triphosphate hydrolases"/>
    <property type="match status" value="1"/>
</dbReference>
<feature type="domain" description="ABC transporter" evidence="4">
    <location>
        <begin position="2"/>
        <end position="229"/>
    </location>
</feature>
<feature type="non-terminal residue" evidence="5">
    <location>
        <position position="230"/>
    </location>
</feature>
<dbReference type="SMART" id="SM00382">
    <property type="entry name" value="AAA"/>
    <property type="match status" value="1"/>
</dbReference>
<dbReference type="InterPro" id="IPR017871">
    <property type="entry name" value="ABC_transporter-like_CS"/>
</dbReference>
<evidence type="ECO:0000259" key="4">
    <source>
        <dbReference type="PROSITE" id="PS50893"/>
    </source>
</evidence>
<name>A0A9E2KAR9_9FIRM</name>
<sequence length="230" mass="26024">MLDIKDLKLAYENKPVLNGMNMHLSSGESLAIIGPSGCGKSTLLCIIAGLLSHYEGEILIDNKPISEMQKSVGLALQDNNLFPWLTVYKNLSLGLKARGYKKGEIKEKIEALAKELRITHLLKRYPLSLSGGERQRVAIGCILVWQPKLLLLDEPSSALDAFHKERFQDFILDIKKQYPMTLVFVTHSIEEAIVLGEKIMIMGTNGTYRIYENELYGMENIRESMTFYKK</sequence>
<dbReference type="Gene3D" id="3.40.50.300">
    <property type="entry name" value="P-loop containing nucleotide triphosphate hydrolases"/>
    <property type="match status" value="1"/>
</dbReference>
<keyword evidence="2" id="KW-0547">Nucleotide-binding</keyword>
<reference evidence="5" key="1">
    <citation type="journal article" date="2021" name="PeerJ">
        <title>Extensive microbial diversity within the chicken gut microbiome revealed by metagenomics and culture.</title>
        <authorList>
            <person name="Gilroy R."/>
            <person name="Ravi A."/>
            <person name="Getino M."/>
            <person name="Pursley I."/>
            <person name="Horton D.L."/>
            <person name="Alikhan N.F."/>
            <person name="Baker D."/>
            <person name="Gharbi K."/>
            <person name="Hall N."/>
            <person name="Watson M."/>
            <person name="Adriaenssens E.M."/>
            <person name="Foster-Nyarko E."/>
            <person name="Jarju S."/>
            <person name="Secka A."/>
            <person name="Antonio M."/>
            <person name="Oren A."/>
            <person name="Chaudhuri R.R."/>
            <person name="La Ragione R."/>
            <person name="Hildebrand F."/>
            <person name="Pallen M.J."/>
        </authorList>
    </citation>
    <scope>NUCLEOTIDE SEQUENCE</scope>
    <source>
        <strain evidence="5">B5-657</strain>
    </source>
</reference>
<dbReference type="PANTHER" id="PTHR42781">
    <property type="entry name" value="SPERMIDINE/PUTRESCINE IMPORT ATP-BINDING PROTEIN POTA"/>
    <property type="match status" value="1"/>
</dbReference>
<evidence type="ECO:0000313" key="5">
    <source>
        <dbReference type="EMBL" id="MBU3804129.1"/>
    </source>
</evidence>
<evidence type="ECO:0000313" key="6">
    <source>
        <dbReference type="Proteomes" id="UP000824229"/>
    </source>
</evidence>
<dbReference type="PROSITE" id="PS50893">
    <property type="entry name" value="ABC_TRANSPORTER_2"/>
    <property type="match status" value="1"/>
</dbReference>
<dbReference type="PROSITE" id="PS00211">
    <property type="entry name" value="ABC_TRANSPORTER_1"/>
    <property type="match status" value="1"/>
</dbReference>
<dbReference type="Proteomes" id="UP000824229">
    <property type="component" value="Unassembled WGS sequence"/>
</dbReference>
<keyword evidence="1" id="KW-0813">Transport</keyword>
<protein>
    <submittedName>
        <fullName evidence="5">ATP-binding cassette domain-containing protein</fullName>
    </submittedName>
</protein>
<organism evidence="5 6">
    <name type="scientific">Candidatus Cellulosilyticum pullistercoris</name>
    <dbReference type="NCBI Taxonomy" id="2838521"/>
    <lineage>
        <taxon>Bacteria</taxon>
        <taxon>Bacillati</taxon>
        <taxon>Bacillota</taxon>
        <taxon>Clostridia</taxon>
        <taxon>Lachnospirales</taxon>
        <taxon>Cellulosilyticaceae</taxon>
        <taxon>Cellulosilyticum</taxon>
    </lineage>
</organism>